<comment type="caution">
    <text evidence="3">The sequence shown here is derived from an EMBL/GenBank/DDBJ whole genome shotgun (WGS) entry which is preliminary data.</text>
</comment>
<feature type="domain" description="DUF4395" evidence="2">
    <location>
        <begin position="8"/>
        <end position="132"/>
    </location>
</feature>
<keyword evidence="1" id="KW-0472">Membrane</keyword>
<feature type="transmembrane region" description="Helical" evidence="1">
    <location>
        <begin position="36"/>
        <end position="58"/>
    </location>
</feature>
<dbReference type="Pfam" id="PF14340">
    <property type="entry name" value="DUF4395"/>
    <property type="match status" value="1"/>
</dbReference>
<name>A0ABT9VPU6_9BACI</name>
<keyword evidence="1" id="KW-0812">Transmembrane</keyword>
<proteinExistence type="predicted"/>
<gene>
    <name evidence="3" type="ORF">J2S06_002088</name>
</gene>
<keyword evidence="4" id="KW-1185">Reference proteome</keyword>
<protein>
    <submittedName>
        <fullName evidence="3">Undecaprenyl pyrophosphate phosphatase UppP</fullName>
    </submittedName>
</protein>
<sequence length="143" mass="16563">MAQVNGTIPRPLVRTNQWFIVLSVVLTWVTNEEWFLVPPLVAGLLGLFFNFNPVMRFAKLFLKKHPSQYIPEDYDQQQFNQKIAVICIAIGLVGYINKTMVLAYIFTAMVALAAFIAILGFCIGCFIRYQWIQYRHRRTSKQV</sequence>
<dbReference type="InterPro" id="IPR016942">
    <property type="entry name" value="UCP030042"/>
</dbReference>
<dbReference type="Proteomes" id="UP001225646">
    <property type="component" value="Unassembled WGS sequence"/>
</dbReference>
<keyword evidence="1" id="KW-1133">Transmembrane helix</keyword>
<reference evidence="3 4" key="1">
    <citation type="submission" date="2023-07" db="EMBL/GenBank/DDBJ databases">
        <title>Genomic Encyclopedia of Type Strains, Phase IV (KMG-IV): sequencing the most valuable type-strain genomes for metagenomic binning, comparative biology and taxonomic classification.</title>
        <authorList>
            <person name="Goeker M."/>
        </authorList>
    </citation>
    <scope>NUCLEOTIDE SEQUENCE [LARGE SCALE GENOMIC DNA]</scope>
    <source>
        <strain evidence="3 4">DSM 19092</strain>
    </source>
</reference>
<organism evidence="3 4">
    <name type="scientific">Aeribacillus alveayuensis</name>
    <dbReference type="NCBI Taxonomy" id="279215"/>
    <lineage>
        <taxon>Bacteria</taxon>
        <taxon>Bacillati</taxon>
        <taxon>Bacillota</taxon>
        <taxon>Bacilli</taxon>
        <taxon>Bacillales</taxon>
        <taxon>Bacillaceae</taxon>
        <taxon>Aeribacillus</taxon>
    </lineage>
</organism>
<feature type="transmembrane region" description="Helical" evidence="1">
    <location>
        <begin position="102"/>
        <end position="127"/>
    </location>
</feature>
<evidence type="ECO:0000256" key="1">
    <source>
        <dbReference type="SAM" id="Phobius"/>
    </source>
</evidence>
<feature type="transmembrane region" description="Helical" evidence="1">
    <location>
        <begin position="79"/>
        <end position="96"/>
    </location>
</feature>
<accession>A0ABT9VPU6</accession>
<evidence type="ECO:0000259" key="2">
    <source>
        <dbReference type="Pfam" id="PF14340"/>
    </source>
</evidence>
<dbReference type="RefSeq" id="WP_419152239.1">
    <property type="nucleotide sequence ID" value="NZ_JAUSTR010000009.1"/>
</dbReference>
<dbReference type="InterPro" id="IPR025508">
    <property type="entry name" value="DUF4395"/>
</dbReference>
<evidence type="ECO:0000313" key="3">
    <source>
        <dbReference type="EMBL" id="MDQ0163011.1"/>
    </source>
</evidence>
<feature type="transmembrane region" description="Helical" evidence="1">
    <location>
        <begin position="12"/>
        <end position="30"/>
    </location>
</feature>
<dbReference type="PIRSF" id="PIRSF030042">
    <property type="entry name" value="UCP030042"/>
    <property type="match status" value="1"/>
</dbReference>
<evidence type="ECO:0000313" key="4">
    <source>
        <dbReference type="Proteomes" id="UP001225646"/>
    </source>
</evidence>
<dbReference type="EMBL" id="JAUSTR010000009">
    <property type="protein sequence ID" value="MDQ0163011.1"/>
    <property type="molecule type" value="Genomic_DNA"/>
</dbReference>